<protein>
    <submittedName>
        <fullName evidence="3">Similar to Kelch repeat protein M-T8 acc. no. P22611</fullName>
    </submittedName>
</protein>
<dbReference type="PANTHER" id="PTHR15600:SF42">
    <property type="entry name" value="SACSIN"/>
    <property type="match status" value="1"/>
</dbReference>
<evidence type="ECO:0000313" key="4">
    <source>
        <dbReference type="Proteomes" id="UP000018144"/>
    </source>
</evidence>
<sequence length="1324" mass="151012">MKEADQPLEAEKLRVAVAVCNIVARLYPDEEYRGFMVPDWRGVLRCPEELVADEPRLAGEEVRFVHPGIKEETVKVMRIPVLEAFVASGNNSRLNSVGMTVPPVIVEKIDKGLASEIPVHDDEDSAGELDINYQPHDVLGCLLSYVDKLNGTTFAEWNPNNTSQLFLVTDGIINENQLESLVEPGGEIIWQLLGIGFGCTSIHIMSDQSFVLFDLQHSDSCTALQSDLPSMREKYTAQLLPFMGIRDFDLDDDRFRGTVIMLELNETCDSFPIPRLMADHAIQAETVLLFTKRISSIRYSAEDLTGWKLQKLVTMDERISDKSTVDTVVITQTELKGVSRSYWQVIRSSTDDGNDNWDGSSDEEECDIAVRVRNSGDIKTQPRFIGQLLDAQFRGMPTDLPLHIYLPEIVNLLSLDNEHLVYKYFELLAHLSPQLGEAVYNFWPRDYQLFWEHIRNADLKLFVSLDPMEPVSFREAIFDTTPRQISQPLSTLFRALGIKAVVRPPSFITSPLGDVRNVGPAFVRDILQMDEAEAALMDICDKESFSCQTLNIILEFALLGYEQDLWDLNGCACLPLADRTLGTLRFIKNCEDEECFFVFNSRYHVLFDMIENETLHPALSRDVIKKLLEVDCNVKCLSSADFPRILEDVELDPDNPEAHDLLEWIWTIVNREIGYDQTHFYNLPVFIADKGAETEIITPKYFDESPAILEPMNPSDLEMCKKIPGLYLVHDTTFPRARILTEMLQSVTGMTRLVRSLSQLAFKQQVTLENFVSKVLNEADLRAMRQLCVTAFHDMELAGGAKYGGVLKMLRQLPLWENVSGKLIPAMNAIILPHPKLFLPWIEIYERLIPPVPGTSFNNTLLWFGVRSMDAVTFMKQYLLHEIARHKLCEEQVNDYSSFLSAVLQVIPELPQEWSLAIDINLKYRKVDDLYDHRNRFFTSAFRGIEADKFLHPAIRKFWDKDSGLRTTPSSFDFITAAKQIQIRGLLDTGWKTNPDLQLQEDAETVYQTLCSDWDEEADLMERLLRICFVPTKRSWISHQPRFRQIRMNSLANRRPFNSFHELILPEYLDLCWSQCVFYASPPPSKIIFHTPSSGIPTEDILIAHLRYLSTGWNSTTPSEAYISDVSSIYRHLASHGTDLLFTDSGRLWLNSATLSSDSFVDATTLRVSLSRDSILNSHPRLLAALGVQPPPSLLAELWQKGRFCDIELNISGEIVKAHRVVLAAESKYWKRVFDGNQQERELEVKGETVRKVVEWFYTRRLPAKARWGEWAVVADVWEIQELETALRGREEWGRLSLGLTPGKGKERTVEDGHGKAGRFRTIG</sequence>
<dbReference type="InterPro" id="IPR000210">
    <property type="entry name" value="BTB/POZ_dom"/>
</dbReference>
<dbReference type="OrthoDB" id="6359816at2759"/>
<name>U4L5C5_PYROM</name>
<dbReference type="PANTHER" id="PTHR15600">
    <property type="entry name" value="SACSIN"/>
    <property type="match status" value="1"/>
</dbReference>
<evidence type="ECO:0000256" key="1">
    <source>
        <dbReference type="SAM" id="MobiDB-lite"/>
    </source>
</evidence>
<evidence type="ECO:0000259" key="2">
    <source>
        <dbReference type="PROSITE" id="PS50097"/>
    </source>
</evidence>
<dbReference type="eggNOG" id="ENOG502QQPY">
    <property type="taxonomic scope" value="Eukaryota"/>
</dbReference>
<dbReference type="SUPFAM" id="SSF54695">
    <property type="entry name" value="POZ domain"/>
    <property type="match status" value="1"/>
</dbReference>
<evidence type="ECO:0000313" key="3">
    <source>
        <dbReference type="EMBL" id="CCX05250.1"/>
    </source>
</evidence>
<keyword evidence="4" id="KW-1185">Reference proteome</keyword>
<dbReference type="Pfam" id="PF00651">
    <property type="entry name" value="BTB"/>
    <property type="match status" value="1"/>
</dbReference>
<dbReference type="InterPro" id="IPR052972">
    <property type="entry name" value="Sacsin_chaperone_reg"/>
</dbReference>
<dbReference type="PROSITE" id="PS50097">
    <property type="entry name" value="BTB"/>
    <property type="match status" value="1"/>
</dbReference>
<dbReference type="OMA" id="MDERISD"/>
<dbReference type="SMART" id="SM00225">
    <property type="entry name" value="BTB"/>
    <property type="match status" value="1"/>
</dbReference>
<dbReference type="Proteomes" id="UP000018144">
    <property type="component" value="Unassembled WGS sequence"/>
</dbReference>
<dbReference type="CDD" id="cd18186">
    <property type="entry name" value="BTB_POZ_ZBTB_KLHL-like"/>
    <property type="match status" value="1"/>
</dbReference>
<dbReference type="InterPro" id="IPR011333">
    <property type="entry name" value="SKP1/BTB/POZ_sf"/>
</dbReference>
<feature type="region of interest" description="Disordered" evidence="1">
    <location>
        <begin position="1304"/>
        <end position="1324"/>
    </location>
</feature>
<reference evidence="3 4" key="1">
    <citation type="journal article" date="2013" name="PLoS Genet.">
        <title>The genome and development-dependent transcriptomes of Pyronema confluens: a window into fungal evolution.</title>
        <authorList>
            <person name="Traeger S."/>
            <person name="Altegoer F."/>
            <person name="Freitag M."/>
            <person name="Gabaldon T."/>
            <person name="Kempken F."/>
            <person name="Kumar A."/>
            <person name="Marcet-Houben M."/>
            <person name="Poggeler S."/>
            <person name="Stajich J.E."/>
            <person name="Nowrousian M."/>
        </authorList>
    </citation>
    <scope>NUCLEOTIDE SEQUENCE [LARGE SCALE GENOMIC DNA]</scope>
    <source>
        <strain evidence="4">CBS 100304</strain>
        <tissue evidence="3">Vegetative mycelium</tissue>
    </source>
</reference>
<dbReference type="GO" id="GO:0030544">
    <property type="term" value="F:Hsp70 protein binding"/>
    <property type="evidence" value="ECO:0007669"/>
    <property type="project" value="TreeGrafter"/>
</dbReference>
<proteinExistence type="predicted"/>
<feature type="domain" description="BTB" evidence="2">
    <location>
        <begin position="1205"/>
        <end position="1266"/>
    </location>
</feature>
<feature type="compositionally biased region" description="Basic and acidic residues" evidence="1">
    <location>
        <begin position="1304"/>
        <end position="1315"/>
    </location>
</feature>
<dbReference type="EMBL" id="HF935243">
    <property type="protein sequence ID" value="CCX05250.1"/>
    <property type="molecule type" value="Genomic_DNA"/>
</dbReference>
<gene>
    <name evidence="3" type="ORF">PCON_04837</name>
</gene>
<accession>U4L5C5</accession>
<organism evidence="3 4">
    <name type="scientific">Pyronema omphalodes (strain CBS 100304)</name>
    <name type="common">Pyronema confluens</name>
    <dbReference type="NCBI Taxonomy" id="1076935"/>
    <lineage>
        <taxon>Eukaryota</taxon>
        <taxon>Fungi</taxon>
        <taxon>Dikarya</taxon>
        <taxon>Ascomycota</taxon>
        <taxon>Pezizomycotina</taxon>
        <taxon>Pezizomycetes</taxon>
        <taxon>Pezizales</taxon>
        <taxon>Pyronemataceae</taxon>
        <taxon>Pyronema</taxon>
    </lineage>
</organism>
<dbReference type="STRING" id="1076935.U4L5C5"/>
<dbReference type="Gene3D" id="3.30.710.10">
    <property type="entry name" value="Potassium Channel Kv1.1, Chain A"/>
    <property type="match status" value="1"/>
</dbReference>